<dbReference type="EMBL" id="JAIQCV010000010">
    <property type="protein sequence ID" value="KAH1057517.1"/>
    <property type="molecule type" value="Genomic_DNA"/>
</dbReference>
<name>A0A9D3ZRL9_9ROSI</name>
<sequence>MSAIYSSFMQILQNGVPIQTFKPVRGIHQRCPLSPYLSMLCMDWLEHLIRSDIDIVDIDTESLAKIWPLLRENLAWAIGDSARNWSTMMKARIWICFVSGCLKI</sequence>
<dbReference type="OrthoDB" id="1297756at2759"/>
<gene>
    <name evidence="1" type="ORF">J1N35_035582</name>
</gene>
<protein>
    <recommendedName>
        <fullName evidence="3">Reverse transcriptase domain-containing protein</fullName>
    </recommendedName>
</protein>
<dbReference type="Proteomes" id="UP000828251">
    <property type="component" value="Unassembled WGS sequence"/>
</dbReference>
<comment type="caution">
    <text evidence="1">The sequence shown here is derived from an EMBL/GenBank/DDBJ whole genome shotgun (WGS) entry which is preliminary data.</text>
</comment>
<dbReference type="AlphaFoldDB" id="A0A9D3ZRL9"/>
<evidence type="ECO:0008006" key="3">
    <source>
        <dbReference type="Google" id="ProtNLM"/>
    </source>
</evidence>
<proteinExistence type="predicted"/>
<keyword evidence="2" id="KW-1185">Reference proteome</keyword>
<evidence type="ECO:0000313" key="2">
    <source>
        <dbReference type="Proteomes" id="UP000828251"/>
    </source>
</evidence>
<reference evidence="1 2" key="1">
    <citation type="journal article" date="2021" name="Plant Biotechnol. J.">
        <title>Multi-omics assisted identification of the key and species-specific regulatory components of drought-tolerant mechanisms in Gossypium stocksii.</title>
        <authorList>
            <person name="Yu D."/>
            <person name="Ke L."/>
            <person name="Zhang D."/>
            <person name="Wu Y."/>
            <person name="Sun Y."/>
            <person name="Mei J."/>
            <person name="Sun J."/>
            <person name="Sun Y."/>
        </authorList>
    </citation>
    <scope>NUCLEOTIDE SEQUENCE [LARGE SCALE GENOMIC DNA]</scope>
    <source>
        <strain evidence="2">cv. E1</strain>
        <tissue evidence="1">Leaf</tissue>
    </source>
</reference>
<organism evidence="1 2">
    <name type="scientific">Gossypium stocksii</name>
    <dbReference type="NCBI Taxonomy" id="47602"/>
    <lineage>
        <taxon>Eukaryota</taxon>
        <taxon>Viridiplantae</taxon>
        <taxon>Streptophyta</taxon>
        <taxon>Embryophyta</taxon>
        <taxon>Tracheophyta</taxon>
        <taxon>Spermatophyta</taxon>
        <taxon>Magnoliopsida</taxon>
        <taxon>eudicotyledons</taxon>
        <taxon>Gunneridae</taxon>
        <taxon>Pentapetalae</taxon>
        <taxon>rosids</taxon>
        <taxon>malvids</taxon>
        <taxon>Malvales</taxon>
        <taxon>Malvaceae</taxon>
        <taxon>Malvoideae</taxon>
        <taxon>Gossypium</taxon>
    </lineage>
</organism>
<evidence type="ECO:0000313" key="1">
    <source>
        <dbReference type="EMBL" id="KAH1057517.1"/>
    </source>
</evidence>
<accession>A0A9D3ZRL9</accession>